<dbReference type="Pfam" id="PF02641">
    <property type="entry name" value="DUF190"/>
    <property type="match status" value="1"/>
</dbReference>
<comment type="caution">
    <text evidence="2">The sequence shown here is derived from an EMBL/GenBank/DDBJ whole genome shotgun (WGS) entry which is preliminary data.</text>
</comment>
<dbReference type="AlphaFoldDB" id="A0A0L8V3L1"/>
<name>A0A0L8V3L1_9BACT</name>
<evidence type="ECO:0000313" key="3">
    <source>
        <dbReference type="Proteomes" id="UP000036958"/>
    </source>
</evidence>
<dbReference type="EMBL" id="LGIA01000205">
    <property type="protein sequence ID" value="KOH42999.1"/>
    <property type="molecule type" value="Genomic_DNA"/>
</dbReference>
<dbReference type="STRING" id="1409788.NC99_42150"/>
<dbReference type="PATRIC" id="fig|1409788.3.peg.4304"/>
<dbReference type="OrthoDB" id="9795599at2"/>
<dbReference type="InterPro" id="IPR015867">
    <property type="entry name" value="N-reg_PII/ATP_PRibTrfase_C"/>
</dbReference>
<protein>
    <submittedName>
        <fullName evidence="2">Uncharacterized protein</fullName>
    </submittedName>
</protein>
<organism evidence="2 3">
    <name type="scientific">Sunxiuqinia dokdonensis</name>
    <dbReference type="NCBI Taxonomy" id="1409788"/>
    <lineage>
        <taxon>Bacteria</taxon>
        <taxon>Pseudomonadati</taxon>
        <taxon>Bacteroidota</taxon>
        <taxon>Bacteroidia</taxon>
        <taxon>Marinilabiliales</taxon>
        <taxon>Prolixibacteraceae</taxon>
        <taxon>Sunxiuqinia</taxon>
    </lineage>
</organism>
<dbReference type="InterPro" id="IPR003793">
    <property type="entry name" value="UPF0166"/>
</dbReference>
<evidence type="ECO:0000313" key="2">
    <source>
        <dbReference type="EMBL" id="KOH42999.1"/>
    </source>
</evidence>
<proteinExistence type="inferred from homology"/>
<evidence type="ECO:0000256" key="1">
    <source>
        <dbReference type="ARBA" id="ARBA00010554"/>
    </source>
</evidence>
<dbReference type="InterPro" id="IPR011322">
    <property type="entry name" value="N-reg_PII-like_a/b"/>
</dbReference>
<accession>A0A0L8V3L1</accession>
<dbReference type="RefSeq" id="WP_053187865.1">
    <property type="nucleotide sequence ID" value="NZ_LGIA01000205.1"/>
</dbReference>
<dbReference type="PANTHER" id="PTHR35983:SF1">
    <property type="entry name" value="UPF0166 PROTEIN TM_0021"/>
    <property type="match status" value="1"/>
</dbReference>
<sequence>MKGKASLLKVYISESDKIGSSPLYEEIVAEARNQGLGGATVLRGILSFGASHSIHTMKIFALSSHLPVVVEIVDTEPNIKKFAVRVSELIDQSKKGALVTIQPVEVMEYKPGDKYNQFKSF</sequence>
<keyword evidence="3" id="KW-1185">Reference proteome</keyword>
<dbReference type="PANTHER" id="PTHR35983">
    <property type="entry name" value="UPF0166 PROTEIN TM_0021"/>
    <property type="match status" value="1"/>
</dbReference>
<reference evidence="3" key="1">
    <citation type="submission" date="2015-07" db="EMBL/GenBank/DDBJ databases">
        <title>Genome sequencing of Sunxiuqinia dokdonensis strain SK.</title>
        <authorList>
            <person name="Ahn S."/>
            <person name="Kim B.-C."/>
        </authorList>
    </citation>
    <scope>NUCLEOTIDE SEQUENCE [LARGE SCALE GENOMIC DNA]</scope>
    <source>
        <strain evidence="3">SK</strain>
    </source>
</reference>
<comment type="similarity">
    <text evidence="1">Belongs to the UPF0166 family.</text>
</comment>
<dbReference type="SUPFAM" id="SSF54913">
    <property type="entry name" value="GlnB-like"/>
    <property type="match status" value="1"/>
</dbReference>
<dbReference type="Proteomes" id="UP000036958">
    <property type="component" value="Unassembled WGS sequence"/>
</dbReference>
<dbReference type="Gene3D" id="3.30.70.120">
    <property type="match status" value="1"/>
</dbReference>
<gene>
    <name evidence="2" type="ORF">NC99_42150</name>
</gene>